<gene>
    <name evidence="2" type="ORF">CEP51_000289</name>
</gene>
<proteinExistence type="predicted"/>
<protein>
    <submittedName>
        <fullName evidence="2">Uncharacterized protein</fullName>
    </submittedName>
</protein>
<dbReference type="AlphaFoldDB" id="A0A428SNM4"/>
<dbReference type="PANTHER" id="PTHR34714:SF2">
    <property type="entry name" value="EGF-LIKE DOMAIN-CONTAINING PROTEIN"/>
    <property type="match status" value="1"/>
</dbReference>
<name>A0A428SNM4_9HYPO</name>
<evidence type="ECO:0000256" key="1">
    <source>
        <dbReference type="SAM" id="Coils"/>
    </source>
</evidence>
<feature type="coiled-coil region" evidence="1">
    <location>
        <begin position="929"/>
        <end position="956"/>
    </location>
</feature>
<keyword evidence="1" id="KW-0175">Coiled coil</keyword>
<dbReference type="EMBL" id="NKCL01000003">
    <property type="protein sequence ID" value="RSL91403.1"/>
    <property type="molecule type" value="Genomic_DNA"/>
</dbReference>
<organism evidence="2 3">
    <name type="scientific">Fusarium floridanum</name>
    <dbReference type="NCBI Taxonomy" id="1325733"/>
    <lineage>
        <taxon>Eukaryota</taxon>
        <taxon>Fungi</taxon>
        <taxon>Dikarya</taxon>
        <taxon>Ascomycota</taxon>
        <taxon>Pezizomycotina</taxon>
        <taxon>Sordariomycetes</taxon>
        <taxon>Hypocreomycetidae</taxon>
        <taxon>Hypocreales</taxon>
        <taxon>Nectriaceae</taxon>
        <taxon>Fusarium</taxon>
        <taxon>Fusarium solani species complex</taxon>
    </lineage>
</organism>
<reference evidence="2 3" key="1">
    <citation type="submission" date="2017-06" db="EMBL/GenBank/DDBJ databases">
        <title>Comparative genomic analysis of Ambrosia Fusariam Clade fungi.</title>
        <authorList>
            <person name="Stajich J.E."/>
            <person name="Carrillo J."/>
            <person name="Kijimoto T."/>
            <person name="Eskalen A."/>
            <person name="O'Donnell K."/>
            <person name="Kasson M."/>
        </authorList>
    </citation>
    <scope>NUCLEOTIDE SEQUENCE [LARGE SCALE GENOMIC DNA]</scope>
    <source>
        <strain evidence="2 3">NRRL62606</strain>
    </source>
</reference>
<feature type="coiled-coil region" evidence="1">
    <location>
        <begin position="862"/>
        <end position="889"/>
    </location>
</feature>
<accession>A0A428SNM4</accession>
<keyword evidence="3" id="KW-1185">Reference proteome</keyword>
<evidence type="ECO:0000313" key="2">
    <source>
        <dbReference type="EMBL" id="RSL91403.1"/>
    </source>
</evidence>
<comment type="caution">
    <text evidence="2">The sequence shown here is derived from an EMBL/GenBank/DDBJ whole genome shotgun (WGS) entry which is preliminary data.</text>
</comment>
<evidence type="ECO:0000313" key="3">
    <source>
        <dbReference type="Proteomes" id="UP000287972"/>
    </source>
</evidence>
<sequence>MEIEQAASFVFDGLTLQEKSLAREIVRFQYYDAKKLNGYYRAPVLYMDQVLKHLAAGGQESKTTPRRMSLYCDTLVIAETVPLMGAETFFCNITARQILFSAAASGPAIQMRTNRNSRLLINSQTLPEAFRVEFISSRGDNEQKTVSIPDGAFGISYTSTGTGTVVKEEVLPTGPDMELQAENWMSLINEDGTLKTVPFTTDNFPRILNFEYLMAAAMAYENPKLALSILNWICAATKTVGGSLLGAQAQSLRNSIAADNSGMISSVPSLNIYSCKQILKSRLLAARAFEDSFREYTSEERSASKWTYLAADLLRKSDQALEEYGFLSKLARVRYDEAIQAYSYAEDQFKKTQNLVNEASEEFKKNVAAWEKKQKIAAAKEILMGLVAVGVAIAATVATAGVAAPAVAISAANVASTASKVAQAIAKVKEIIEKIKEIYDKLKPIIEKLGELFKAIQAMVAAIEAARAALDLPNSLKEGDMKLDALNASAQWDIFDIQVGLLEKQFADLGIPDQDKYLFALRSLVIHGKTYLQSQVNAVVRGDELATVQLRLRQQQASRPAIEAMMTRFSESEELVSVLKTAMFDRLLAVRALIYVDFNSYVNAYNYHTLDTNSPIKMSAVKPVVDYLADAARLQSAIASFGSKTAIQRKTFTLDDAALGIDVAQVASDLKEDGRFRFSVHSTNPSFEGFYRVRVTCARVHLRGIRSTTDKALRLALQTTGRFVDIAPPRKVPTASATYSFTGDARTVIFEIDPARNDLVLCDGSTGLAQDCTAQTPFTEWTIELARGGLTSDELETDGLSGVEVELYVLEVFVTIHGTCERFKGSAGQDMPAVGQLLVRVADSAMELLGVRLNALVQEQTDRNMRSLVEELSKRLEELSQAASDLAKKSTSMGQHIIEFKVKSRKNYEDVAKVSERWDKARISDEEWQRKMEQDVQARREEVARLEKQAEKIRQVDRFAPPKNPWVWDMFRAAEIKLPITQLLQAAGLPFRSLEELEEAFKMLSREADEIERKIAHGLRTFQDASGSIEALYKNMHHLSGEAEEVATAISDINFAASRLITDNEDLARRLEYLQTDLEMDAEVETRLENMLNSRVDEISECCAMWKEVKIAGEKFSNS</sequence>
<dbReference type="Proteomes" id="UP000287972">
    <property type="component" value="Unassembled WGS sequence"/>
</dbReference>
<dbReference type="PANTHER" id="PTHR34714">
    <property type="entry name" value="EGF-LIKE DOMAIN-CONTAINING PROTEIN"/>
    <property type="match status" value="1"/>
</dbReference>